<name>A0AAN7VIM8_9COLE</name>
<gene>
    <name evidence="1" type="ORF">RI129_004660</name>
</gene>
<accession>A0AAN7VIM8</accession>
<dbReference type="GO" id="GO:0004842">
    <property type="term" value="F:ubiquitin-protein transferase activity"/>
    <property type="evidence" value="ECO:0007669"/>
    <property type="project" value="InterPro"/>
</dbReference>
<organism evidence="1 2">
    <name type="scientific">Pyrocoelia pectoralis</name>
    <dbReference type="NCBI Taxonomy" id="417401"/>
    <lineage>
        <taxon>Eukaryota</taxon>
        <taxon>Metazoa</taxon>
        <taxon>Ecdysozoa</taxon>
        <taxon>Arthropoda</taxon>
        <taxon>Hexapoda</taxon>
        <taxon>Insecta</taxon>
        <taxon>Pterygota</taxon>
        <taxon>Neoptera</taxon>
        <taxon>Endopterygota</taxon>
        <taxon>Coleoptera</taxon>
        <taxon>Polyphaga</taxon>
        <taxon>Elateriformia</taxon>
        <taxon>Elateroidea</taxon>
        <taxon>Lampyridae</taxon>
        <taxon>Lampyrinae</taxon>
        <taxon>Pyrocoelia</taxon>
    </lineage>
</organism>
<evidence type="ECO:0008006" key="3">
    <source>
        <dbReference type="Google" id="ProtNLM"/>
    </source>
</evidence>
<dbReference type="Proteomes" id="UP001329430">
    <property type="component" value="Chromosome 3"/>
</dbReference>
<protein>
    <recommendedName>
        <fullName evidence="3">HECT domain-containing protein</fullName>
    </recommendedName>
</protein>
<proteinExistence type="predicted"/>
<comment type="caution">
    <text evidence="1">The sequence shown here is derived from an EMBL/GenBank/DDBJ whole genome shotgun (WGS) entry which is preliminary data.</text>
</comment>
<evidence type="ECO:0000313" key="2">
    <source>
        <dbReference type="Proteomes" id="UP001329430"/>
    </source>
</evidence>
<sequence>MMEQELENFLRKRKINETAINNMKSEKLDMEAVRQAEDHELQKFLPAFGDRTAVVHFCKRFKHNRGSLISKLTEKLKTKENKYTNDGGNDNYANKLKIKTGKYEKPTRMIEMGWMLNGAYVRQNKGGGTRRLSVLKTFKYDDLLKVAKDLFFPKGNSSKNHKIEEYDCKLLDYTGNEVERQFSVGDLFKITKLTTVRFYLGTVKKLDESDDEVLPQTIPSTSFEIGTERTSARTRSKKAIESTVCVDSKAAYMQPLIIDNISPPTETEELRHLTEKISAKTTTEKAVESTVCVDSQTPYIYINDNNSPETEEFQHSISFSEVVLPQQSFGDINEFLHFNAPPHLNENAIYDLEETEHFAVIKLNLHRGHIFEELTKEFETIGSGESYTMDIKVILPNGQTEIAFDNGGVLRDVLTEFWNSFYDECCEGATCKVPVIRHDYCEKKWRAIGKVLLIGYRQIKYFPTKLARAFVEYIILGNFSTDLINNLLLYVGICDANTLKSALKNFESVDTDDILDVMGNIGCKKIITKENFLQILGEIAHALLIQKPMFIIDTWQKILAFRISNDTLIEIYETLAMSNKNVLRILSFDKNEQITVEKEKVFEFLKKYIRDADQITLEKFTRFCTGADILTNNSITITFNTTEGFRRCPVGHTCACTLELSTTYQTYTEFKCEFNKLLNSSIWVMDLI</sequence>
<dbReference type="AlphaFoldDB" id="A0AAN7VIM8"/>
<reference evidence="1 2" key="1">
    <citation type="journal article" date="2024" name="Insects">
        <title>An Improved Chromosome-Level Genome Assembly of the Firefly Pyrocoelia pectoralis.</title>
        <authorList>
            <person name="Fu X."/>
            <person name="Meyer-Rochow V.B."/>
            <person name="Ballantyne L."/>
            <person name="Zhu X."/>
        </authorList>
    </citation>
    <scope>NUCLEOTIDE SEQUENCE [LARGE SCALE GENOMIC DNA]</scope>
    <source>
        <strain evidence="1">XCY_ONT2</strain>
    </source>
</reference>
<dbReference type="EMBL" id="JAVRBK010000003">
    <property type="protein sequence ID" value="KAK5646196.1"/>
    <property type="molecule type" value="Genomic_DNA"/>
</dbReference>
<dbReference type="InterPro" id="IPR035983">
    <property type="entry name" value="Hect_E3_ubiquitin_ligase"/>
</dbReference>
<dbReference type="SUPFAM" id="SSF56204">
    <property type="entry name" value="Hect, E3 ligase catalytic domain"/>
    <property type="match status" value="1"/>
</dbReference>
<keyword evidence="2" id="KW-1185">Reference proteome</keyword>
<evidence type="ECO:0000313" key="1">
    <source>
        <dbReference type="EMBL" id="KAK5646196.1"/>
    </source>
</evidence>